<keyword evidence="4" id="KW-1185">Reference proteome</keyword>
<evidence type="ECO:0000256" key="1">
    <source>
        <dbReference type="SAM" id="Coils"/>
    </source>
</evidence>
<gene>
    <name evidence="3" type="ORF">H6P81_010006</name>
</gene>
<evidence type="ECO:0000313" key="4">
    <source>
        <dbReference type="Proteomes" id="UP000825729"/>
    </source>
</evidence>
<accession>A0AAV7EQC8</accession>
<reference evidence="3 4" key="1">
    <citation type="submission" date="2021-07" db="EMBL/GenBank/DDBJ databases">
        <title>The Aristolochia fimbriata genome: insights into angiosperm evolution, floral development and chemical biosynthesis.</title>
        <authorList>
            <person name="Jiao Y."/>
        </authorList>
    </citation>
    <scope>NUCLEOTIDE SEQUENCE [LARGE SCALE GENOMIC DNA]</scope>
    <source>
        <strain evidence="3">IBCAS-2021</strain>
        <tissue evidence="3">Leaf</tissue>
    </source>
</reference>
<protein>
    <recommendedName>
        <fullName evidence="5">Aminotransferase-like plant mobile domain-containing protein</fullName>
    </recommendedName>
</protein>
<keyword evidence="1" id="KW-0175">Coiled coil</keyword>
<evidence type="ECO:0008006" key="5">
    <source>
        <dbReference type="Google" id="ProtNLM"/>
    </source>
</evidence>
<sequence length="652" mass="71865">MVFKVASYMATGVRFALAGPALACLYKGLGQAVAGWPSIAQWPYLYSWLAVYFHTHGEDLGRAHRPGMVSFGNPSLRRTFDDDQAHNLFRRLPVPVWNRYPLGWSSVSSLVDEPKLKKPLPKAAYESLLSVRCCFLTIRRSIRYFIEPYNLTRFARQFGYCQDLPGDLGVMANRRDVASLSELMTLWRASVVGPCGRLDLPLSREPTRDPGTTLAYYNWWKERMSPRLEQNRLELGPTISAAENSDEEEDYDNDRSHPRRRRPQGKKKAATPLVKKKRAPLATLSDTSATKKPRKEVPLTSFASSPPTILPPISETEPHTVPLISCPPENPPVETVLIASSLEAPEAPQVEVSSSGAIAQTNASVVAPLRPEALHVREAAPPIVQEVTEEVTIEEEVPAPVLQEVGTALVPSGEDLVEVEVEVLMVQEALAAVEEVPEVVPAAEDTPEVGSAVDDVPEVTPVVGEATIVQNLATPLTLFAPPILTSEKDPSQQFLSYVEARDVYLLADAEFVISSLQEVSHNVTRLQVYTQQLQALREIESLAGKKLEDAKLTLSEVTEELLEAKVDEEDARERLKLASEQLQSAGTKVAYLTTQAEQIQESVRDLEKAVIAYEQMVAEIIARPALSAAEEATLLSSRAAFAELQQEIARNL</sequence>
<dbReference type="EMBL" id="JAINDJ010000004">
    <property type="protein sequence ID" value="KAG9450041.1"/>
    <property type="molecule type" value="Genomic_DNA"/>
</dbReference>
<dbReference type="PANTHER" id="PTHR36607">
    <property type="entry name" value="1,2-DIHYDROXY-3-KETO-5-METHYLTHIOPENTENE DIOXYGENASE 4"/>
    <property type="match status" value="1"/>
</dbReference>
<dbReference type="Proteomes" id="UP000825729">
    <property type="component" value="Unassembled WGS sequence"/>
</dbReference>
<feature type="compositionally biased region" description="Basic residues" evidence="2">
    <location>
        <begin position="257"/>
        <end position="279"/>
    </location>
</feature>
<name>A0AAV7EQC8_ARIFI</name>
<feature type="coiled-coil region" evidence="1">
    <location>
        <begin position="547"/>
        <end position="616"/>
    </location>
</feature>
<feature type="region of interest" description="Disordered" evidence="2">
    <location>
        <begin position="237"/>
        <end position="312"/>
    </location>
</feature>
<organism evidence="3 4">
    <name type="scientific">Aristolochia fimbriata</name>
    <name type="common">White veined hardy Dutchman's pipe vine</name>
    <dbReference type="NCBI Taxonomy" id="158543"/>
    <lineage>
        <taxon>Eukaryota</taxon>
        <taxon>Viridiplantae</taxon>
        <taxon>Streptophyta</taxon>
        <taxon>Embryophyta</taxon>
        <taxon>Tracheophyta</taxon>
        <taxon>Spermatophyta</taxon>
        <taxon>Magnoliopsida</taxon>
        <taxon>Magnoliidae</taxon>
        <taxon>Piperales</taxon>
        <taxon>Aristolochiaceae</taxon>
        <taxon>Aristolochia</taxon>
    </lineage>
</organism>
<evidence type="ECO:0000313" key="3">
    <source>
        <dbReference type="EMBL" id="KAG9450041.1"/>
    </source>
</evidence>
<dbReference type="PANTHER" id="PTHR36607:SF20">
    <property type="entry name" value="AMINOTRANSFERASE-LIKE PLANT MOBILE DOMAIN-CONTAINING PROTEIN"/>
    <property type="match status" value="1"/>
</dbReference>
<proteinExistence type="predicted"/>
<comment type="caution">
    <text evidence="3">The sequence shown here is derived from an EMBL/GenBank/DDBJ whole genome shotgun (WGS) entry which is preliminary data.</text>
</comment>
<evidence type="ECO:0000256" key="2">
    <source>
        <dbReference type="SAM" id="MobiDB-lite"/>
    </source>
</evidence>
<dbReference type="AlphaFoldDB" id="A0AAV7EQC8"/>